<reference evidence="1" key="1">
    <citation type="submission" date="2023-02" db="EMBL/GenBank/DDBJ databases">
        <title>Tahibacter soli sp. nov. isolated from soil.</title>
        <authorList>
            <person name="Baek J.H."/>
            <person name="Lee J.K."/>
            <person name="Choi D.G."/>
            <person name="Jeon C.O."/>
        </authorList>
    </citation>
    <scope>NUCLEOTIDE SEQUENCE</scope>
    <source>
        <strain evidence="1">BL</strain>
    </source>
</reference>
<keyword evidence="2" id="KW-1185">Reference proteome</keyword>
<comment type="caution">
    <text evidence="1">The sequence shown here is derived from an EMBL/GenBank/DDBJ whole genome shotgun (WGS) entry which is preliminary data.</text>
</comment>
<name>A0A9X3YKT5_9GAMM</name>
<proteinExistence type="predicted"/>
<accession>A0A9X3YKT5</accession>
<organism evidence="1 2">
    <name type="scientific">Tahibacter soli</name>
    <dbReference type="NCBI Taxonomy" id="2983605"/>
    <lineage>
        <taxon>Bacteria</taxon>
        <taxon>Pseudomonadati</taxon>
        <taxon>Pseudomonadota</taxon>
        <taxon>Gammaproteobacteria</taxon>
        <taxon>Lysobacterales</taxon>
        <taxon>Rhodanobacteraceae</taxon>
        <taxon>Tahibacter</taxon>
    </lineage>
</organism>
<dbReference type="AlphaFoldDB" id="A0A9X3YKT5"/>
<dbReference type="EMBL" id="JAOVZO020000017">
    <property type="protein sequence ID" value="MDC8013459.1"/>
    <property type="molecule type" value="Genomic_DNA"/>
</dbReference>
<sequence>MLTIGIAAFAADAKMPEIDAYAAIEAQLPDNRRAEPPDEAAIAACVARSDAEE</sequence>
<dbReference type="Proteomes" id="UP001139971">
    <property type="component" value="Unassembled WGS sequence"/>
</dbReference>
<evidence type="ECO:0000313" key="2">
    <source>
        <dbReference type="Proteomes" id="UP001139971"/>
    </source>
</evidence>
<gene>
    <name evidence="1" type="ORF">OD750_013015</name>
</gene>
<protein>
    <submittedName>
        <fullName evidence="1">Uncharacterized protein</fullName>
    </submittedName>
</protein>
<dbReference type="RefSeq" id="WP_263545666.1">
    <property type="nucleotide sequence ID" value="NZ_JAOVZO020000017.1"/>
</dbReference>
<evidence type="ECO:0000313" key="1">
    <source>
        <dbReference type="EMBL" id="MDC8013459.1"/>
    </source>
</evidence>